<dbReference type="SFLD" id="SFLDF00009">
    <property type="entry name" value="o-succinylbenzoate_synthase"/>
    <property type="match status" value="1"/>
</dbReference>
<organism evidence="6 7">
    <name type="scientific">Gynuella sunshinyii YC6258</name>
    <dbReference type="NCBI Taxonomy" id="1445510"/>
    <lineage>
        <taxon>Bacteria</taxon>
        <taxon>Pseudomonadati</taxon>
        <taxon>Pseudomonadota</taxon>
        <taxon>Gammaproteobacteria</taxon>
        <taxon>Oceanospirillales</taxon>
        <taxon>Saccharospirillaceae</taxon>
        <taxon>Gynuella</taxon>
    </lineage>
</organism>
<dbReference type="SFLD" id="SFLDS00001">
    <property type="entry name" value="Enolase"/>
    <property type="match status" value="1"/>
</dbReference>
<dbReference type="STRING" id="1445510.YC6258_05117"/>
<accession>A0A0C5VR79</accession>
<keyword evidence="7" id="KW-1185">Reference proteome</keyword>
<dbReference type="EMBL" id="CP007142">
    <property type="protein sequence ID" value="AJQ97147.1"/>
    <property type="molecule type" value="Genomic_DNA"/>
</dbReference>
<dbReference type="GO" id="GO:0046872">
    <property type="term" value="F:metal ion binding"/>
    <property type="evidence" value="ECO:0007669"/>
    <property type="project" value="UniProtKB-KW"/>
</dbReference>
<dbReference type="KEGG" id="gsn:YC6258_05117"/>
<dbReference type="Pfam" id="PF21508">
    <property type="entry name" value="MenC_N"/>
    <property type="match status" value="1"/>
</dbReference>
<dbReference type="OrthoDB" id="3725747at2"/>
<dbReference type="HOGENOM" id="CLU_030273_0_1_6"/>
<evidence type="ECO:0000256" key="4">
    <source>
        <dbReference type="NCBIfam" id="TIGR01927"/>
    </source>
</evidence>
<dbReference type="EC" id="4.2.1.113" evidence="4"/>
<dbReference type="Proteomes" id="UP000032266">
    <property type="component" value="Chromosome"/>
</dbReference>
<dbReference type="InterPro" id="IPR036849">
    <property type="entry name" value="Enolase-like_C_sf"/>
</dbReference>
<dbReference type="PANTHER" id="PTHR48073:SF2">
    <property type="entry name" value="O-SUCCINYLBENZOATE SYNTHASE"/>
    <property type="match status" value="1"/>
</dbReference>
<name>A0A0C5VR79_9GAMM</name>
<dbReference type="GO" id="GO:0043748">
    <property type="term" value="F:O-succinylbenzoate synthase activity"/>
    <property type="evidence" value="ECO:0007669"/>
    <property type="project" value="UniProtKB-EC"/>
</dbReference>
<keyword evidence="3 6" id="KW-0456">Lyase</keyword>
<dbReference type="NCBIfam" id="TIGR01927">
    <property type="entry name" value="menC_gam_Gplu"/>
    <property type="match status" value="1"/>
</dbReference>
<keyword evidence="1" id="KW-0479">Metal-binding</keyword>
<dbReference type="InterPro" id="IPR041338">
    <property type="entry name" value="OSBS_N"/>
</dbReference>
<dbReference type="SUPFAM" id="SSF51604">
    <property type="entry name" value="Enolase C-terminal domain-like"/>
    <property type="match status" value="1"/>
</dbReference>
<dbReference type="PANTHER" id="PTHR48073">
    <property type="entry name" value="O-SUCCINYLBENZOATE SYNTHASE-RELATED"/>
    <property type="match status" value="1"/>
</dbReference>
<dbReference type="Pfam" id="PF13378">
    <property type="entry name" value="MR_MLE_C"/>
    <property type="match status" value="1"/>
</dbReference>
<dbReference type="PATRIC" id="fig|1445510.3.peg.5076"/>
<feature type="domain" description="Mandelate racemase/muconate lactonizing enzyme C-terminal" evidence="5">
    <location>
        <begin position="118"/>
        <end position="209"/>
    </location>
</feature>
<dbReference type="SUPFAM" id="SSF54826">
    <property type="entry name" value="Enolase N-terminal domain-like"/>
    <property type="match status" value="1"/>
</dbReference>
<protein>
    <recommendedName>
        <fullName evidence="4">o-succinylbenzoate synthase</fullName>
        <ecNumber evidence="4">4.2.1.113</ecNumber>
    </recommendedName>
</protein>
<dbReference type="InterPro" id="IPR029065">
    <property type="entry name" value="Enolase_C-like"/>
</dbReference>
<dbReference type="SMART" id="SM00922">
    <property type="entry name" value="MR_MLE"/>
    <property type="match status" value="1"/>
</dbReference>
<evidence type="ECO:0000259" key="5">
    <source>
        <dbReference type="SMART" id="SM00922"/>
    </source>
</evidence>
<proteinExistence type="predicted"/>
<dbReference type="InterPro" id="IPR013342">
    <property type="entry name" value="Mandelate_racemase_C"/>
</dbReference>
<reference evidence="6 7" key="1">
    <citation type="submission" date="2014-01" db="EMBL/GenBank/DDBJ databases">
        <title>Full genme sequencing of cellulolytic bacterium Gynuella sunshinyii YC6258T gen. nov., sp. nov.</title>
        <authorList>
            <person name="Khan H."/>
            <person name="Chung E.J."/>
            <person name="Chung Y.R."/>
        </authorList>
    </citation>
    <scope>NUCLEOTIDE SEQUENCE [LARGE SCALE GENOMIC DNA]</scope>
    <source>
        <strain evidence="6 7">YC6258</strain>
    </source>
</reference>
<dbReference type="AlphaFoldDB" id="A0A0C5VR79"/>
<gene>
    <name evidence="6" type="ORF">YC6258_05117</name>
</gene>
<dbReference type="SFLD" id="SFLDG00180">
    <property type="entry name" value="muconate_cycloisomerase"/>
    <property type="match status" value="1"/>
</dbReference>
<evidence type="ECO:0000256" key="1">
    <source>
        <dbReference type="ARBA" id="ARBA00022723"/>
    </source>
</evidence>
<evidence type="ECO:0000256" key="3">
    <source>
        <dbReference type="ARBA" id="ARBA00023239"/>
    </source>
</evidence>
<dbReference type="Gene3D" id="3.20.20.120">
    <property type="entry name" value="Enolase-like C-terminal domain"/>
    <property type="match status" value="1"/>
</dbReference>
<evidence type="ECO:0000256" key="2">
    <source>
        <dbReference type="ARBA" id="ARBA00022842"/>
    </source>
</evidence>
<dbReference type="InterPro" id="IPR029017">
    <property type="entry name" value="Enolase-like_N"/>
</dbReference>
<dbReference type="RefSeq" id="WP_044618964.1">
    <property type="nucleotide sequence ID" value="NZ_CP007142.1"/>
</dbReference>
<evidence type="ECO:0000313" key="6">
    <source>
        <dbReference type="EMBL" id="AJQ97147.1"/>
    </source>
</evidence>
<dbReference type="Gene3D" id="3.30.390.10">
    <property type="entry name" value="Enolase-like, N-terminal domain"/>
    <property type="match status" value="1"/>
</dbReference>
<sequence length="312" mass="35847">MNDRILSLELFRFRLPLQPPLVLSEQALSDRQGLLLKWQLADRAIWTEVSPLPGYSRETLAQCLTQLRDWYAAGPELSITTLQQWSDPGWYPAVNFGLRSALLAWQFPEPEQPQICQLLSYQDGVSQNTADCIKIKVGQRPLVEDIRRVQQLLDSGFSGRIRLDANGSWTLEQLDMFNRLPEYTAIEWFEEPLCHREDYRYWSQYSDIPYALDESLYQVSKMPDYYSGLAAFILKPTLLGYDRTDKLIQYGRQLGVQCVLSSSFESPVGMELIYRMAQSYKLSGAQGLDTLKYFPAMTSSGFISQSLESVSW</sequence>
<keyword evidence="2" id="KW-0460">Magnesium</keyword>
<dbReference type="GO" id="GO:0009234">
    <property type="term" value="P:menaquinone biosynthetic process"/>
    <property type="evidence" value="ECO:0007669"/>
    <property type="project" value="UniProtKB-UniRule"/>
</dbReference>
<evidence type="ECO:0000313" key="7">
    <source>
        <dbReference type="Proteomes" id="UP000032266"/>
    </source>
</evidence>